<dbReference type="EMBL" id="BKCJ010001063">
    <property type="protein sequence ID" value="GEU38535.1"/>
    <property type="molecule type" value="Genomic_DNA"/>
</dbReference>
<evidence type="ECO:0008006" key="3">
    <source>
        <dbReference type="Google" id="ProtNLM"/>
    </source>
</evidence>
<feature type="chain" id="PRO_5026738913" description="Reverse transcriptase domain-containing protein" evidence="1">
    <location>
        <begin position="20"/>
        <end position="383"/>
    </location>
</feature>
<evidence type="ECO:0000313" key="2">
    <source>
        <dbReference type="EMBL" id="GEU38535.1"/>
    </source>
</evidence>
<protein>
    <recommendedName>
        <fullName evidence="3">Reverse transcriptase domain-containing protein</fullName>
    </recommendedName>
</protein>
<keyword evidence="1" id="KW-0732">Signal</keyword>
<accession>A0A6L2JRR8</accession>
<dbReference type="PANTHER" id="PTHR33067:SF9">
    <property type="entry name" value="RNA-DIRECTED DNA POLYMERASE"/>
    <property type="match status" value="1"/>
</dbReference>
<dbReference type="InterPro" id="IPR021109">
    <property type="entry name" value="Peptidase_aspartic_dom_sf"/>
</dbReference>
<reference evidence="2" key="1">
    <citation type="journal article" date="2019" name="Sci. Rep.">
        <title>Draft genome of Tanacetum cinerariifolium, the natural source of mosquito coil.</title>
        <authorList>
            <person name="Yamashiro T."/>
            <person name="Shiraishi A."/>
            <person name="Satake H."/>
            <person name="Nakayama K."/>
        </authorList>
    </citation>
    <scope>NUCLEOTIDE SEQUENCE</scope>
</reference>
<comment type="caution">
    <text evidence="2">The sequence shown here is derived from an EMBL/GenBank/DDBJ whole genome shotgun (WGS) entry which is preliminary data.</text>
</comment>
<sequence>MRLVVVHILIISVKPPVATLKTYMLPQETTMRVEVERDLKTITDQALPESTTRVPPSVDQPSIISRSFELPPYAASTSSELPKRNPHQPPIPYPSWLNKEKLQDKSDIQVHKFLQMFKKLYFNISLVDALALMPNGPPKKLPEKLGDLGKFLIPCDFLKLEKCMALANLGTSINLMPLSVWKKLMHPELIPTRMTLELANRSIAYPTDIDEDVCVQVGKFTFPADVVVVDYDVDHRVPLILGRHFLTTARALVDVYREELILRDGDEKLIFHADSTSKDPHKHGNKSINIIRFIDITCEDHFQEEFAYELILLDPFPLRNEDDNFNPEADLREIKYLLNRDPSTDSSPTSDIDIIDLILERFTDEPVLIYSSPPGDDDDDLLT</sequence>
<dbReference type="CDD" id="cd00303">
    <property type="entry name" value="retropepsin_like"/>
    <property type="match status" value="1"/>
</dbReference>
<gene>
    <name evidence="2" type="ORF">Tci_010513</name>
</gene>
<dbReference type="Gene3D" id="2.40.70.10">
    <property type="entry name" value="Acid Proteases"/>
    <property type="match status" value="1"/>
</dbReference>
<dbReference type="PANTHER" id="PTHR33067">
    <property type="entry name" value="RNA-DIRECTED DNA POLYMERASE-RELATED"/>
    <property type="match status" value="1"/>
</dbReference>
<dbReference type="AlphaFoldDB" id="A0A6L2JRR8"/>
<feature type="signal peptide" evidence="1">
    <location>
        <begin position="1"/>
        <end position="19"/>
    </location>
</feature>
<proteinExistence type="predicted"/>
<evidence type="ECO:0000256" key="1">
    <source>
        <dbReference type="SAM" id="SignalP"/>
    </source>
</evidence>
<name>A0A6L2JRR8_TANCI</name>
<organism evidence="2">
    <name type="scientific">Tanacetum cinerariifolium</name>
    <name type="common">Dalmatian daisy</name>
    <name type="synonym">Chrysanthemum cinerariifolium</name>
    <dbReference type="NCBI Taxonomy" id="118510"/>
    <lineage>
        <taxon>Eukaryota</taxon>
        <taxon>Viridiplantae</taxon>
        <taxon>Streptophyta</taxon>
        <taxon>Embryophyta</taxon>
        <taxon>Tracheophyta</taxon>
        <taxon>Spermatophyta</taxon>
        <taxon>Magnoliopsida</taxon>
        <taxon>eudicotyledons</taxon>
        <taxon>Gunneridae</taxon>
        <taxon>Pentapetalae</taxon>
        <taxon>asterids</taxon>
        <taxon>campanulids</taxon>
        <taxon>Asterales</taxon>
        <taxon>Asteraceae</taxon>
        <taxon>Asteroideae</taxon>
        <taxon>Anthemideae</taxon>
        <taxon>Anthemidinae</taxon>
        <taxon>Tanacetum</taxon>
    </lineage>
</organism>